<feature type="non-terminal residue" evidence="1">
    <location>
        <position position="1"/>
    </location>
</feature>
<dbReference type="AlphaFoldDB" id="A0A0D2NDU0"/>
<dbReference type="OrthoDB" id="2691851at2759"/>
<reference evidence="2" key="1">
    <citation type="submission" date="2014-04" db="EMBL/GenBank/DDBJ databases">
        <title>Evolutionary Origins and Diversification of the Mycorrhizal Mutualists.</title>
        <authorList>
            <consortium name="DOE Joint Genome Institute"/>
            <consortium name="Mycorrhizal Genomics Consortium"/>
            <person name="Kohler A."/>
            <person name="Kuo A."/>
            <person name="Nagy L.G."/>
            <person name="Floudas D."/>
            <person name="Copeland A."/>
            <person name="Barry K.W."/>
            <person name="Cichocki N."/>
            <person name="Veneault-Fourrey C."/>
            <person name="LaButti K."/>
            <person name="Lindquist E.A."/>
            <person name="Lipzen A."/>
            <person name="Lundell T."/>
            <person name="Morin E."/>
            <person name="Murat C."/>
            <person name="Riley R."/>
            <person name="Ohm R."/>
            <person name="Sun H."/>
            <person name="Tunlid A."/>
            <person name="Henrissat B."/>
            <person name="Grigoriev I.V."/>
            <person name="Hibbett D.S."/>
            <person name="Martin F."/>
        </authorList>
    </citation>
    <scope>NUCLEOTIDE SEQUENCE [LARGE SCALE GENOMIC DNA]</scope>
    <source>
        <strain evidence="2">FD-334 SS-4</strain>
    </source>
</reference>
<accession>A0A0D2NDU0</accession>
<keyword evidence="2" id="KW-1185">Reference proteome</keyword>
<protein>
    <submittedName>
        <fullName evidence="1">Uncharacterized protein</fullName>
    </submittedName>
</protein>
<dbReference type="Proteomes" id="UP000054270">
    <property type="component" value="Unassembled WGS sequence"/>
</dbReference>
<organism evidence="1 2">
    <name type="scientific">Hypholoma sublateritium (strain FD-334 SS-4)</name>
    <dbReference type="NCBI Taxonomy" id="945553"/>
    <lineage>
        <taxon>Eukaryota</taxon>
        <taxon>Fungi</taxon>
        <taxon>Dikarya</taxon>
        <taxon>Basidiomycota</taxon>
        <taxon>Agaricomycotina</taxon>
        <taxon>Agaricomycetes</taxon>
        <taxon>Agaricomycetidae</taxon>
        <taxon>Agaricales</taxon>
        <taxon>Agaricineae</taxon>
        <taxon>Strophariaceae</taxon>
        <taxon>Hypholoma</taxon>
    </lineage>
</organism>
<dbReference type="EMBL" id="KN817607">
    <property type="protein sequence ID" value="KJA17189.1"/>
    <property type="molecule type" value="Genomic_DNA"/>
</dbReference>
<dbReference type="OMA" id="PSSEFWI"/>
<sequence>PGFAVARKALWIFGKLLYHLVFPYLCVDLTLSEQIEHLSTAVHLCLVLYKLGGKNFIPTGLYIDLMIVIKNIIFCVAKAKVDNPSSEFWIVLLGTDRLETLFGILCTMVGNDSNLDLLQLIYCLAGTTEIANIFAKYPHW</sequence>
<feature type="non-terminal residue" evidence="1">
    <location>
        <position position="140"/>
    </location>
</feature>
<evidence type="ECO:0000313" key="2">
    <source>
        <dbReference type="Proteomes" id="UP000054270"/>
    </source>
</evidence>
<name>A0A0D2NDU0_HYPSF</name>
<proteinExistence type="predicted"/>
<evidence type="ECO:0000313" key="1">
    <source>
        <dbReference type="EMBL" id="KJA17189.1"/>
    </source>
</evidence>
<gene>
    <name evidence="1" type="ORF">HYPSUDRAFT_118800</name>
</gene>